<feature type="transmembrane region" description="Helical" evidence="9">
    <location>
        <begin position="116"/>
        <end position="140"/>
    </location>
</feature>
<dbReference type="GO" id="GO:0016410">
    <property type="term" value="F:N-acyltransferase activity"/>
    <property type="evidence" value="ECO:0007669"/>
    <property type="project" value="UniProtKB-UniRule"/>
</dbReference>
<dbReference type="InterPro" id="IPR003010">
    <property type="entry name" value="C-N_Hydrolase"/>
</dbReference>
<dbReference type="Proteomes" id="UP000315037">
    <property type="component" value="Unassembled WGS sequence"/>
</dbReference>
<evidence type="ECO:0000256" key="7">
    <source>
        <dbReference type="ARBA" id="ARBA00023136"/>
    </source>
</evidence>
<reference evidence="11 12" key="1">
    <citation type="submission" date="2019-03" db="EMBL/GenBank/DDBJ databases">
        <title>The complete genome sequence of Neokomagataea sp. Jb2 NBRC113641.</title>
        <authorList>
            <person name="Chua K.-O."/>
            <person name="Chan K.-G."/>
            <person name="See-Too W.-S."/>
        </authorList>
    </citation>
    <scope>NUCLEOTIDE SEQUENCE [LARGE SCALE GENOMIC DNA]</scope>
    <source>
        <strain evidence="11 12">Jb2</strain>
    </source>
</reference>
<evidence type="ECO:0000259" key="10">
    <source>
        <dbReference type="PROSITE" id="PS50263"/>
    </source>
</evidence>
<dbReference type="HAMAP" id="MF_01148">
    <property type="entry name" value="Lnt"/>
    <property type="match status" value="1"/>
</dbReference>
<dbReference type="AlphaFoldDB" id="A0A506ULB3"/>
<keyword evidence="12" id="KW-1185">Reference proteome</keyword>
<proteinExistence type="inferred from homology"/>
<dbReference type="PANTHER" id="PTHR38686">
    <property type="entry name" value="APOLIPOPROTEIN N-ACYLTRANSFERASE"/>
    <property type="match status" value="1"/>
</dbReference>
<keyword evidence="6 9" id="KW-1133">Transmembrane helix</keyword>
<protein>
    <recommendedName>
        <fullName evidence="9">Apolipoprotein N-acyltransferase</fullName>
        <shortName evidence="9">ALP N-acyltransferase</shortName>
        <ecNumber evidence="9">2.3.1.269</ecNumber>
    </recommendedName>
</protein>
<dbReference type="EC" id="2.3.1.269" evidence="9"/>
<keyword evidence="11" id="KW-0449">Lipoprotein</keyword>
<evidence type="ECO:0000256" key="9">
    <source>
        <dbReference type="HAMAP-Rule" id="MF_01148"/>
    </source>
</evidence>
<dbReference type="Pfam" id="PF20154">
    <property type="entry name" value="LNT_N"/>
    <property type="match status" value="1"/>
</dbReference>
<evidence type="ECO:0000256" key="5">
    <source>
        <dbReference type="ARBA" id="ARBA00022692"/>
    </source>
</evidence>
<sequence length="543" mass="58601">MRSTESISSGNVSADVAAACSSAPGIGAHLLKRLPSGGWRMALLMCAAGAFGALALPPLTLFPVIIPSLGLLYLAAQAARNWKQAAWCGFFYGMGLHTAGLYWLTNAILTRVHEFWWVVPFAAPGVALVIAPLIAVPAVVCRYGAPGWPRVLIFAGCWTLADMCRVLIFSGFPWNPLGSALEVPGRAGDVLLQPASLIGVNGLTFCLVLASLVIWLGRRAQFGVLAVFGLWCGWGSLRLYHARPLTVPMPVVVLVQGNVSEDEVLGHIDPAEQFGHYLQMTARGVQQAETLLARLRQSPERGTQLRGIAVVWPESAFPALLDEQPVARQMIARASGNALALIGSDRRENGHWFNSLEAVGPQGRLEAIYDKSRLVPFGEYQPWIIPFNLLPGQLTPGAGLVRWDLPQAGRVGPMVCYEVVFSGGVVARQARPDWLLTISNDAWYGNSAGPWQHLATGRMRAVEEGLALVFANNRGPSGIFDSLGHETAHTHWGQEAVLVAPVPPPLAPTFFARFHNWTAGLSAFAGIVAGFLLSWGRKEEKPR</sequence>
<dbReference type="UniPathway" id="UPA00666"/>
<dbReference type="SUPFAM" id="SSF56317">
    <property type="entry name" value="Carbon-nitrogen hydrolase"/>
    <property type="match status" value="1"/>
</dbReference>
<feature type="transmembrane region" description="Helical" evidence="9">
    <location>
        <begin position="41"/>
        <end position="74"/>
    </location>
</feature>
<dbReference type="PROSITE" id="PS50263">
    <property type="entry name" value="CN_HYDROLASE"/>
    <property type="match status" value="1"/>
</dbReference>
<dbReference type="Gene3D" id="3.60.110.10">
    <property type="entry name" value="Carbon-nitrogen hydrolase"/>
    <property type="match status" value="1"/>
</dbReference>
<comment type="caution">
    <text evidence="11">The sequence shown here is derived from an EMBL/GenBank/DDBJ whole genome shotgun (WGS) entry which is preliminary data.</text>
</comment>
<feature type="transmembrane region" description="Helical" evidence="9">
    <location>
        <begin position="152"/>
        <end position="174"/>
    </location>
</feature>
<feature type="transmembrane region" description="Helical" evidence="9">
    <location>
        <begin position="86"/>
        <end position="104"/>
    </location>
</feature>
<comment type="similarity">
    <text evidence="2 9">Belongs to the CN hydrolase family. Apolipoprotein N-acyltransferase subfamily.</text>
</comment>
<comment type="catalytic activity">
    <reaction evidence="9">
        <text>N-terminal S-1,2-diacyl-sn-glyceryl-L-cysteinyl-[lipoprotein] + a glycerophospholipid = N-acyl-S-1,2-diacyl-sn-glyceryl-L-cysteinyl-[lipoprotein] + a 2-acyl-sn-glycero-3-phospholipid + H(+)</text>
        <dbReference type="Rhea" id="RHEA:48228"/>
        <dbReference type="Rhea" id="RHEA-COMP:14681"/>
        <dbReference type="Rhea" id="RHEA-COMP:14684"/>
        <dbReference type="ChEBI" id="CHEBI:15378"/>
        <dbReference type="ChEBI" id="CHEBI:136912"/>
        <dbReference type="ChEBI" id="CHEBI:140656"/>
        <dbReference type="ChEBI" id="CHEBI:140657"/>
        <dbReference type="ChEBI" id="CHEBI:140660"/>
        <dbReference type="EC" id="2.3.1.269"/>
    </reaction>
</comment>
<dbReference type="InterPro" id="IPR045378">
    <property type="entry name" value="LNT_N"/>
</dbReference>
<accession>A0A506ULB3</accession>
<keyword evidence="7 9" id="KW-0472">Membrane</keyword>
<dbReference type="GO" id="GO:0005886">
    <property type="term" value="C:plasma membrane"/>
    <property type="evidence" value="ECO:0007669"/>
    <property type="project" value="UniProtKB-SubCell"/>
</dbReference>
<evidence type="ECO:0000256" key="2">
    <source>
        <dbReference type="ARBA" id="ARBA00010065"/>
    </source>
</evidence>
<evidence type="ECO:0000313" key="12">
    <source>
        <dbReference type="Proteomes" id="UP000315037"/>
    </source>
</evidence>
<evidence type="ECO:0000256" key="6">
    <source>
        <dbReference type="ARBA" id="ARBA00022989"/>
    </source>
</evidence>
<dbReference type="PANTHER" id="PTHR38686:SF1">
    <property type="entry name" value="APOLIPOPROTEIN N-ACYLTRANSFERASE"/>
    <property type="match status" value="1"/>
</dbReference>
<organism evidence="11 12">
    <name type="scientific">Oecophyllibacter saccharovorans</name>
    <dbReference type="NCBI Taxonomy" id="2558360"/>
    <lineage>
        <taxon>Bacteria</taxon>
        <taxon>Pseudomonadati</taxon>
        <taxon>Pseudomonadota</taxon>
        <taxon>Alphaproteobacteria</taxon>
        <taxon>Acetobacterales</taxon>
        <taxon>Acetobacteraceae</taxon>
        <taxon>Oecophyllibacter</taxon>
    </lineage>
</organism>
<feature type="transmembrane region" description="Helical" evidence="9">
    <location>
        <begin position="194"/>
        <end position="215"/>
    </location>
</feature>
<feature type="domain" description="CN hydrolase" evidence="10">
    <location>
        <begin position="255"/>
        <end position="504"/>
    </location>
</feature>
<keyword evidence="4 9" id="KW-0808">Transferase</keyword>
<name>A0A506ULB3_9PROT</name>
<dbReference type="GO" id="GO:0042158">
    <property type="term" value="P:lipoprotein biosynthetic process"/>
    <property type="evidence" value="ECO:0007669"/>
    <property type="project" value="UniProtKB-UniRule"/>
</dbReference>
<evidence type="ECO:0000256" key="4">
    <source>
        <dbReference type="ARBA" id="ARBA00022679"/>
    </source>
</evidence>
<keyword evidence="5 9" id="KW-0812">Transmembrane</keyword>
<feature type="transmembrane region" description="Helical" evidence="9">
    <location>
        <begin position="222"/>
        <end position="240"/>
    </location>
</feature>
<feature type="transmembrane region" description="Helical" evidence="9">
    <location>
        <begin position="514"/>
        <end position="535"/>
    </location>
</feature>
<keyword evidence="8 9" id="KW-0012">Acyltransferase</keyword>
<gene>
    <name evidence="9 11" type="primary">lnt</name>
    <name evidence="11" type="ORF">E3202_06265</name>
</gene>
<comment type="pathway">
    <text evidence="9">Protein modification; lipoprotein biosynthesis (N-acyl transfer).</text>
</comment>
<evidence type="ECO:0000256" key="8">
    <source>
        <dbReference type="ARBA" id="ARBA00023315"/>
    </source>
</evidence>
<evidence type="ECO:0000256" key="3">
    <source>
        <dbReference type="ARBA" id="ARBA00022475"/>
    </source>
</evidence>
<dbReference type="InterPro" id="IPR036526">
    <property type="entry name" value="C-N_Hydrolase_sf"/>
</dbReference>
<dbReference type="CDD" id="cd07571">
    <property type="entry name" value="ALP_N-acyl_transferase"/>
    <property type="match status" value="1"/>
</dbReference>
<evidence type="ECO:0000256" key="1">
    <source>
        <dbReference type="ARBA" id="ARBA00004651"/>
    </source>
</evidence>
<dbReference type="NCBIfam" id="TIGR00546">
    <property type="entry name" value="lnt"/>
    <property type="match status" value="1"/>
</dbReference>
<evidence type="ECO:0000313" key="11">
    <source>
        <dbReference type="EMBL" id="TPW34129.1"/>
    </source>
</evidence>
<dbReference type="InterPro" id="IPR004563">
    <property type="entry name" value="Apolipo_AcylTrfase"/>
</dbReference>
<comment type="function">
    <text evidence="9">Catalyzes the phospholipid dependent N-acylation of the N-terminal cysteine of apolipoprotein, the last step in lipoprotein maturation.</text>
</comment>
<comment type="subcellular location">
    <subcellularLocation>
        <location evidence="1 9">Cell membrane</location>
        <topology evidence="1 9">Multi-pass membrane protein</topology>
    </subcellularLocation>
</comment>
<keyword evidence="3 9" id="KW-1003">Cell membrane</keyword>
<dbReference type="EMBL" id="SORZ01000002">
    <property type="protein sequence ID" value="TPW34129.1"/>
    <property type="molecule type" value="Genomic_DNA"/>
</dbReference>
<dbReference type="Pfam" id="PF00795">
    <property type="entry name" value="CN_hydrolase"/>
    <property type="match status" value="1"/>
</dbReference>